<dbReference type="Gene3D" id="1.10.238.10">
    <property type="entry name" value="EF-hand"/>
    <property type="match status" value="2"/>
</dbReference>
<evidence type="ECO:0000256" key="1">
    <source>
        <dbReference type="ARBA" id="ARBA00020786"/>
    </source>
</evidence>
<keyword evidence="3" id="KW-0106">Calcium</keyword>
<protein>
    <recommendedName>
        <fullName evidence="1">Calmodulin</fullName>
    </recommendedName>
</protein>
<reference evidence="5 6" key="1">
    <citation type="journal article" date="2013" name="Curr. Biol.">
        <title>The Genome of the Foraminiferan Reticulomyxa filosa.</title>
        <authorList>
            <person name="Glockner G."/>
            <person name="Hulsmann N."/>
            <person name="Schleicher M."/>
            <person name="Noegel A.A."/>
            <person name="Eichinger L."/>
            <person name="Gallinger C."/>
            <person name="Pawlowski J."/>
            <person name="Sierra R."/>
            <person name="Euteneuer U."/>
            <person name="Pillet L."/>
            <person name="Moustafa A."/>
            <person name="Platzer M."/>
            <person name="Groth M."/>
            <person name="Szafranski K."/>
            <person name="Schliwa M."/>
        </authorList>
    </citation>
    <scope>NUCLEOTIDE SEQUENCE [LARGE SCALE GENOMIC DNA]</scope>
</reference>
<accession>X6M7G6</accession>
<gene>
    <name evidence="5" type="ORF">RFI_28002</name>
</gene>
<dbReference type="InterPro" id="IPR018247">
    <property type="entry name" value="EF_Hand_1_Ca_BS"/>
</dbReference>
<evidence type="ECO:0000313" key="5">
    <source>
        <dbReference type="EMBL" id="ETO09377.1"/>
    </source>
</evidence>
<dbReference type="PANTHER" id="PTHR23048">
    <property type="entry name" value="MYOSIN LIGHT CHAIN 1, 3"/>
    <property type="match status" value="1"/>
</dbReference>
<dbReference type="GO" id="GO:0016460">
    <property type="term" value="C:myosin II complex"/>
    <property type="evidence" value="ECO:0007669"/>
    <property type="project" value="TreeGrafter"/>
</dbReference>
<dbReference type="InterPro" id="IPR050230">
    <property type="entry name" value="CALM/Myosin/TropC-like"/>
</dbReference>
<dbReference type="InterPro" id="IPR011992">
    <property type="entry name" value="EF-hand-dom_pair"/>
</dbReference>
<evidence type="ECO:0000256" key="2">
    <source>
        <dbReference type="ARBA" id="ARBA00022737"/>
    </source>
</evidence>
<proteinExistence type="predicted"/>
<dbReference type="PANTHER" id="PTHR23048:SF0">
    <property type="entry name" value="CALMODULIN LIKE 3"/>
    <property type="match status" value="1"/>
</dbReference>
<dbReference type="EMBL" id="ASPP01024101">
    <property type="protein sequence ID" value="ETO09377.1"/>
    <property type="molecule type" value="Genomic_DNA"/>
</dbReference>
<dbReference type="FunFam" id="1.10.238.10:FF:000001">
    <property type="entry name" value="Calmodulin 1"/>
    <property type="match status" value="1"/>
</dbReference>
<keyword evidence="6" id="KW-1185">Reference proteome</keyword>
<feature type="domain" description="EF-hand" evidence="4">
    <location>
        <begin position="105"/>
        <end position="140"/>
    </location>
</feature>
<dbReference type="Pfam" id="PF13499">
    <property type="entry name" value="EF-hand_7"/>
    <property type="match status" value="2"/>
</dbReference>
<dbReference type="SUPFAM" id="SSF47473">
    <property type="entry name" value="EF-hand"/>
    <property type="match status" value="1"/>
</dbReference>
<dbReference type="AlphaFoldDB" id="X6M7G6"/>
<dbReference type="OrthoDB" id="26525at2759"/>
<sequence>MAKPKETKEIVEKKEEMNLILANITAAEKEEFREAFKLFDKDGDGEVTVDEIYEVFTSLGFKSFTKKDILRMVKAQDVNSNETIDLDEFILLLRSKRTGKYQRMSFDDELKLAFKVFDVNGDGSISASELARIMRALGENLDETDIEFMIKSIDINSDENDATCANCTRNSNKVKRNPKGIIATTLEIVPFVSLERTKGGETKKKT</sequence>
<comment type="caution">
    <text evidence="5">The sequence shown here is derived from an EMBL/GenBank/DDBJ whole genome shotgun (WGS) entry which is preliminary data.</text>
</comment>
<dbReference type="PROSITE" id="PS50222">
    <property type="entry name" value="EF_HAND_2"/>
    <property type="match status" value="3"/>
</dbReference>
<dbReference type="GO" id="GO:0005509">
    <property type="term" value="F:calcium ion binding"/>
    <property type="evidence" value="ECO:0007669"/>
    <property type="project" value="InterPro"/>
</dbReference>
<dbReference type="Proteomes" id="UP000023152">
    <property type="component" value="Unassembled WGS sequence"/>
</dbReference>
<feature type="domain" description="EF-hand" evidence="4">
    <location>
        <begin position="27"/>
        <end position="62"/>
    </location>
</feature>
<evidence type="ECO:0000256" key="3">
    <source>
        <dbReference type="ARBA" id="ARBA00022837"/>
    </source>
</evidence>
<dbReference type="PROSITE" id="PS00018">
    <property type="entry name" value="EF_HAND_1"/>
    <property type="match status" value="2"/>
</dbReference>
<feature type="domain" description="EF-hand" evidence="4">
    <location>
        <begin position="64"/>
        <end position="99"/>
    </location>
</feature>
<name>X6M7G6_RETFI</name>
<organism evidence="5 6">
    <name type="scientific">Reticulomyxa filosa</name>
    <dbReference type="NCBI Taxonomy" id="46433"/>
    <lineage>
        <taxon>Eukaryota</taxon>
        <taxon>Sar</taxon>
        <taxon>Rhizaria</taxon>
        <taxon>Retaria</taxon>
        <taxon>Foraminifera</taxon>
        <taxon>Monothalamids</taxon>
        <taxon>Reticulomyxidae</taxon>
        <taxon>Reticulomyxa</taxon>
    </lineage>
</organism>
<dbReference type="InterPro" id="IPR002048">
    <property type="entry name" value="EF_hand_dom"/>
</dbReference>
<evidence type="ECO:0000259" key="4">
    <source>
        <dbReference type="PROSITE" id="PS50222"/>
    </source>
</evidence>
<evidence type="ECO:0000313" key="6">
    <source>
        <dbReference type="Proteomes" id="UP000023152"/>
    </source>
</evidence>
<dbReference type="SMART" id="SM00054">
    <property type="entry name" value="EFh"/>
    <property type="match status" value="3"/>
</dbReference>
<keyword evidence="2" id="KW-0677">Repeat</keyword>